<dbReference type="Gene3D" id="3.40.50.1980">
    <property type="entry name" value="Nitrogenase molybdenum iron protein domain"/>
    <property type="match status" value="2"/>
</dbReference>
<dbReference type="GO" id="GO:0007155">
    <property type="term" value="P:cell adhesion"/>
    <property type="evidence" value="ECO:0007669"/>
    <property type="project" value="InterPro"/>
</dbReference>
<dbReference type="SUPFAM" id="SSF53807">
    <property type="entry name" value="Helical backbone' metal receptor"/>
    <property type="match status" value="1"/>
</dbReference>
<evidence type="ECO:0000256" key="2">
    <source>
        <dbReference type="ARBA" id="ARBA00022729"/>
    </source>
</evidence>
<feature type="signal peptide" evidence="5">
    <location>
        <begin position="1"/>
        <end position="21"/>
    </location>
</feature>
<dbReference type="PRINTS" id="PR00691">
    <property type="entry name" value="ADHESINB"/>
</dbReference>
<evidence type="ECO:0000313" key="6">
    <source>
        <dbReference type="EMBL" id="SET22469.1"/>
    </source>
</evidence>
<proteinExistence type="inferred from homology"/>
<keyword evidence="7" id="KW-1185">Reference proteome</keyword>
<evidence type="ECO:0000256" key="4">
    <source>
        <dbReference type="SAM" id="MobiDB-lite"/>
    </source>
</evidence>
<protein>
    <submittedName>
        <fullName evidence="6">Zinc transport system substrate-binding protein</fullName>
    </submittedName>
</protein>
<dbReference type="PANTHER" id="PTHR42953">
    <property type="entry name" value="HIGH-AFFINITY ZINC UPTAKE SYSTEM PROTEIN ZNUA-RELATED"/>
    <property type="match status" value="1"/>
</dbReference>
<dbReference type="STRING" id="930131.SAMN05216389_10749"/>
<reference evidence="6 7" key="1">
    <citation type="submission" date="2016-10" db="EMBL/GenBank/DDBJ databases">
        <authorList>
            <person name="de Groot N.N."/>
        </authorList>
    </citation>
    <scope>NUCLEOTIDE SEQUENCE [LARGE SCALE GENOMIC DNA]</scope>
    <source>
        <strain evidence="6 7">IBRC-M 10780</strain>
    </source>
</reference>
<dbReference type="InterPro" id="IPR006128">
    <property type="entry name" value="Lipoprotein_PsaA-like"/>
</dbReference>
<dbReference type="PRINTS" id="PR00690">
    <property type="entry name" value="ADHESNFAMILY"/>
</dbReference>
<evidence type="ECO:0000313" key="7">
    <source>
        <dbReference type="Proteomes" id="UP000198618"/>
    </source>
</evidence>
<name>A0A1I0CS08_9BACI</name>
<gene>
    <name evidence="6" type="ORF">SAMN05216389_10749</name>
</gene>
<dbReference type="EMBL" id="FOHE01000007">
    <property type="protein sequence ID" value="SET22469.1"/>
    <property type="molecule type" value="Genomic_DNA"/>
</dbReference>
<dbReference type="Pfam" id="PF01297">
    <property type="entry name" value="ZnuA"/>
    <property type="match status" value="1"/>
</dbReference>
<dbReference type="GO" id="GO:0046872">
    <property type="term" value="F:metal ion binding"/>
    <property type="evidence" value="ECO:0007669"/>
    <property type="project" value="InterPro"/>
</dbReference>
<dbReference type="PROSITE" id="PS51257">
    <property type="entry name" value="PROKAR_LIPOPROTEIN"/>
    <property type="match status" value="1"/>
</dbReference>
<feature type="region of interest" description="Disordered" evidence="4">
    <location>
        <begin position="129"/>
        <end position="202"/>
    </location>
</feature>
<dbReference type="PANTHER" id="PTHR42953:SF8">
    <property type="entry name" value="ZINT DOMAIN-CONTAINING PROTEIN"/>
    <property type="match status" value="1"/>
</dbReference>
<feature type="compositionally biased region" description="Basic and acidic residues" evidence="4">
    <location>
        <begin position="189"/>
        <end position="202"/>
    </location>
</feature>
<accession>A0A1I0CS08</accession>
<keyword evidence="1 3" id="KW-0813">Transport</keyword>
<organism evidence="6 7">
    <name type="scientific">Oceanobacillus limi</name>
    <dbReference type="NCBI Taxonomy" id="930131"/>
    <lineage>
        <taxon>Bacteria</taxon>
        <taxon>Bacillati</taxon>
        <taxon>Bacillota</taxon>
        <taxon>Bacilli</taxon>
        <taxon>Bacillales</taxon>
        <taxon>Bacillaceae</taxon>
        <taxon>Oceanobacillus</taxon>
    </lineage>
</organism>
<evidence type="ECO:0000256" key="1">
    <source>
        <dbReference type="ARBA" id="ARBA00022448"/>
    </source>
</evidence>
<dbReference type="InterPro" id="IPR006127">
    <property type="entry name" value="ZnuA-like"/>
</dbReference>
<dbReference type="InterPro" id="IPR050492">
    <property type="entry name" value="Bact_metal-bind_prot9"/>
</dbReference>
<dbReference type="GO" id="GO:0030001">
    <property type="term" value="P:metal ion transport"/>
    <property type="evidence" value="ECO:0007669"/>
    <property type="project" value="InterPro"/>
</dbReference>
<sequence>MNKKYLAALFGIMIIPFILGACNNTSSSNQEDSVTDDPLKIYTTLYPLEDFVNKIGGDYVEVESIIPPGSDSHTYEPTSKEMVEIAKADAFIFNGLGMETYAEKISSALEDEDVMIVEATVDIETIEHHHEHGHEEDEAHDHVDESESSDEDHDHNHESESESNDEEHDHNHEDESESSNEDHEEESQDEHHEHEHGDLDPHIWLDPHRAVKLAENIKNALVELNPEASDIFEQNYETLKADLEELDHDFHSLVETKENPEMVVSHAAYGYWEESYGITQIPISGISSSDEPSQKDLIEIIDLATEKEIKYIVFEQNVTPKVAEVIREEIHAEAISLHNLSVLTDEDIENGEDYFSLMEKNLEVLDQVLR</sequence>
<keyword evidence="2 5" id="KW-0732">Signal</keyword>
<dbReference type="InterPro" id="IPR006129">
    <property type="entry name" value="AdhesinB"/>
</dbReference>
<comment type="similarity">
    <text evidence="3">Belongs to the bacterial solute-binding protein 9 family.</text>
</comment>
<evidence type="ECO:0000256" key="3">
    <source>
        <dbReference type="RuleBase" id="RU003512"/>
    </source>
</evidence>
<dbReference type="Proteomes" id="UP000198618">
    <property type="component" value="Unassembled WGS sequence"/>
</dbReference>
<dbReference type="RefSeq" id="WP_342028677.1">
    <property type="nucleotide sequence ID" value="NZ_FOHE01000007.1"/>
</dbReference>
<dbReference type="AlphaFoldDB" id="A0A1I0CS08"/>
<feature type="compositionally biased region" description="Basic and acidic residues" evidence="4">
    <location>
        <begin position="129"/>
        <end position="145"/>
    </location>
</feature>
<feature type="compositionally biased region" description="Acidic residues" evidence="4">
    <location>
        <begin position="174"/>
        <end position="188"/>
    </location>
</feature>
<evidence type="ECO:0000256" key="5">
    <source>
        <dbReference type="SAM" id="SignalP"/>
    </source>
</evidence>
<feature type="chain" id="PRO_5039528684" evidence="5">
    <location>
        <begin position="22"/>
        <end position="370"/>
    </location>
</feature>